<accession>A0A0A9DK04</accession>
<sequence>MLIADNNSLAVVAAAGNRASPIHIVGPANAMVGCDRRVLLFSGGIPADVVPLPLPKHANSLDVLFAYAGNDYGFRIHNYDCSVTALTKEQVQLLFSLCSTISELSSTLQPNCVKAGNITMRTFLSQLVQRVRKHTNSTGGCKLLFSWLFLLRASPHNRPAPRCHLHQHLAALLGQPGRIVQNLGTTCCALHQHQVTPIFFDARTRDVASIRRHCPAAPNAMAAITARGRAVFEGW</sequence>
<evidence type="ECO:0000313" key="1">
    <source>
        <dbReference type="EMBL" id="JAD88934.1"/>
    </source>
</evidence>
<dbReference type="AlphaFoldDB" id="A0A0A9DK04"/>
<dbReference type="EMBL" id="GBRH01208961">
    <property type="protein sequence ID" value="JAD88934.1"/>
    <property type="molecule type" value="Transcribed_RNA"/>
</dbReference>
<organism evidence="1">
    <name type="scientific">Arundo donax</name>
    <name type="common">Giant reed</name>
    <name type="synonym">Donax arundinaceus</name>
    <dbReference type="NCBI Taxonomy" id="35708"/>
    <lineage>
        <taxon>Eukaryota</taxon>
        <taxon>Viridiplantae</taxon>
        <taxon>Streptophyta</taxon>
        <taxon>Embryophyta</taxon>
        <taxon>Tracheophyta</taxon>
        <taxon>Spermatophyta</taxon>
        <taxon>Magnoliopsida</taxon>
        <taxon>Liliopsida</taxon>
        <taxon>Poales</taxon>
        <taxon>Poaceae</taxon>
        <taxon>PACMAD clade</taxon>
        <taxon>Arundinoideae</taxon>
        <taxon>Arundineae</taxon>
        <taxon>Arundo</taxon>
    </lineage>
</organism>
<reference evidence="1" key="1">
    <citation type="submission" date="2014-09" db="EMBL/GenBank/DDBJ databases">
        <authorList>
            <person name="Magalhaes I.L.F."/>
            <person name="Oliveira U."/>
            <person name="Santos F.R."/>
            <person name="Vidigal T.H.D.A."/>
            <person name="Brescovit A.D."/>
            <person name="Santos A.J."/>
        </authorList>
    </citation>
    <scope>NUCLEOTIDE SEQUENCE</scope>
    <source>
        <tissue evidence="1">Shoot tissue taken approximately 20 cm above the soil surface</tissue>
    </source>
</reference>
<reference evidence="1" key="2">
    <citation type="journal article" date="2015" name="Data Brief">
        <title>Shoot transcriptome of the giant reed, Arundo donax.</title>
        <authorList>
            <person name="Barrero R.A."/>
            <person name="Guerrero F.D."/>
            <person name="Moolhuijzen P."/>
            <person name="Goolsby J.A."/>
            <person name="Tidwell J."/>
            <person name="Bellgard S.E."/>
            <person name="Bellgard M.I."/>
        </authorList>
    </citation>
    <scope>NUCLEOTIDE SEQUENCE</scope>
    <source>
        <tissue evidence="1">Shoot tissue taken approximately 20 cm above the soil surface</tissue>
    </source>
</reference>
<protein>
    <submittedName>
        <fullName evidence="1">Uncharacterized protein</fullName>
    </submittedName>
</protein>
<name>A0A0A9DK04_ARUDO</name>
<proteinExistence type="predicted"/>